<evidence type="ECO:0000313" key="2">
    <source>
        <dbReference type="EMBL" id="MXU90342.1"/>
    </source>
</evidence>
<protein>
    <submittedName>
        <fullName evidence="2">Putative secreted protein</fullName>
    </submittedName>
</protein>
<feature type="region of interest" description="Disordered" evidence="1">
    <location>
        <begin position="18"/>
        <end position="101"/>
    </location>
</feature>
<feature type="compositionally biased region" description="Basic and acidic residues" evidence="1">
    <location>
        <begin position="42"/>
        <end position="70"/>
    </location>
</feature>
<organism evidence="2">
    <name type="scientific">Ixodes ricinus</name>
    <name type="common">Common tick</name>
    <name type="synonym">Acarus ricinus</name>
    <dbReference type="NCBI Taxonomy" id="34613"/>
    <lineage>
        <taxon>Eukaryota</taxon>
        <taxon>Metazoa</taxon>
        <taxon>Ecdysozoa</taxon>
        <taxon>Arthropoda</taxon>
        <taxon>Chelicerata</taxon>
        <taxon>Arachnida</taxon>
        <taxon>Acari</taxon>
        <taxon>Parasitiformes</taxon>
        <taxon>Ixodida</taxon>
        <taxon>Ixodoidea</taxon>
        <taxon>Ixodidae</taxon>
        <taxon>Ixodinae</taxon>
        <taxon>Ixodes</taxon>
    </lineage>
</organism>
<sequence length="114" mass="13048">MYKQLAFSCVLLVTSSIPRVPCRGESHTKTGTKGRRGQSNKSETRKKQQEKPRAKEQKTRGMRHSSDATRHAPCKLRQNPNDRKMKSEEKKTTMRQTFRDTAATPMVMAVAFTH</sequence>
<name>A0A6B0UKZ5_IXORI</name>
<reference evidence="2" key="1">
    <citation type="submission" date="2019-12" db="EMBL/GenBank/DDBJ databases">
        <title>An insight into the sialome of adult female Ixodes ricinus ticks feeding for 6 days.</title>
        <authorList>
            <person name="Perner J."/>
            <person name="Ribeiro J.M.C."/>
        </authorList>
    </citation>
    <scope>NUCLEOTIDE SEQUENCE</scope>
    <source>
        <strain evidence="2">Semi-engorged</strain>
        <tissue evidence="2">Salivary glands</tissue>
    </source>
</reference>
<evidence type="ECO:0000256" key="1">
    <source>
        <dbReference type="SAM" id="MobiDB-lite"/>
    </source>
</evidence>
<dbReference type="AlphaFoldDB" id="A0A6B0UKZ5"/>
<dbReference type="EMBL" id="GIFC01008259">
    <property type="protein sequence ID" value="MXU90342.1"/>
    <property type="molecule type" value="Transcribed_RNA"/>
</dbReference>
<feature type="compositionally biased region" description="Basic and acidic residues" evidence="1">
    <location>
        <begin position="80"/>
        <end position="92"/>
    </location>
</feature>
<accession>A0A6B0UKZ5</accession>
<proteinExistence type="predicted"/>